<evidence type="ECO:0000256" key="2">
    <source>
        <dbReference type="ARBA" id="ARBA00022475"/>
    </source>
</evidence>
<dbReference type="EMBL" id="ALAN01000059">
    <property type="protein sequence ID" value="ETI69046.1"/>
    <property type="molecule type" value="Genomic_DNA"/>
</dbReference>
<evidence type="ECO:0000256" key="6">
    <source>
        <dbReference type="SAM" id="Phobius"/>
    </source>
</evidence>
<keyword evidence="5 6" id="KW-0472">Membrane</keyword>
<evidence type="ECO:0000256" key="3">
    <source>
        <dbReference type="ARBA" id="ARBA00022692"/>
    </source>
</evidence>
<proteinExistence type="predicted"/>
<feature type="transmembrane region" description="Helical" evidence="6">
    <location>
        <begin position="288"/>
        <end position="310"/>
    </location>
</feature>
<feature type="transmembrane region" description="Helical" evidence="6">
    <location>
        <begin position="157"/>
        <end position="176"/>
    </location>
</feature>
<comment type="caution">
    <text evidence="7">The sequence shown here is derived from an EMBL/GenBank/DDBJ whole genome shotgun (WGS) entry which is preliminary data.</text>
</comment>
<keyword evidence="4 6" id="KW-1133">Transmembrane helix</keyword>
<dbReference type="Proteomes" id="UP000018877">
    <property type="component" value="Unassembled WGS sequence"/>
</dbReference>
<reference evidence="7 8" key="1">
    <citation type="journal article" date="2014" name="Environ. Microbiol.">
        <title>The nitrate-ammonifying and nosZ-carrying bacterium Bacillus vireti is a potent source and sink for nitric and nitrous oxide under high nitrate conditions.</title>
        <authorList>
            <person name="Mania D."/>
            <person name="Heylen K."/>
            <person name="van Spanning R.J."/>
            <person name="Frostegard A."/>
        </authorList>
    </citation>
    <scope>NUCLEOTIDE SEQUENCE [LARGE SCALE GENOMIC DNA]</scope>
    <source>
        <strain evidence="7 8">LMG 21834</strain>
    </source>
</reference>
<feature type="transmembrane region" description="Helical" evidence="6">
    <location>
        <begin position="29"/>
        <end position="48"/>
    </location>
</feature>
<protein>
    <submittedName>
        <fullName evidence="7">ABC transporter-like protein</fullName>
    </submittedName>
</protein>
<sequence length="332" mass="36262">MNKQKKGMLIGLLIVTLLLPYLIQNEFYLHVLTSVLVYAGLASSWNILGGFAGQLSLGHTAFFGIGAYTSTLLYVYLGISPWIGMLVGGFLAVIVSFITLYPSFRLRGVFFAMVTISFGEVIRILFVYFRNKTTIPYGVTINYEPSFTNMIFDGPMGYFYVSFVYLLIILVISWKVKNSRLGFFLNALKENDEAAQALGVPTSASKFKALAISAFFTAIGGTILVQNILYIEPESAFSTSISTELALISIIGGIGTVAGPVIGAIILIPLGESLRALFSGSVQGLHLVLYGVLLMVVVLKNPNGIMGFISSFNKKRKKKREVQLEEVPDVRG</sequence>
<dbReference type="PANTHER" id="PTHR30482:SF10">
    <property type="entry name" value="HIGH-AFFINITY BRANCHED-CHAIN AMINO ACID TRANSPORT PROTEIN BRAE"/>
    <property type="match status" value="1"/>
</dbReference>
<feature type="transmembrane region" description="Helical" evidence="6">
    <location>
        <begin position="55"/>
        <end position="76"/>
    </location>
</feature>
<evidence type="ECO:0000313" key="7">
    <source>
        <dbReference type="EMBL" id="ETI69046.1"/>
    </source>
</evidence>
<organism evidence="7 8">
    <name type="scientific">Neobacillus vireti LMG 21834</name>
    <dbReference type="NCBI Taxonomy" id="1131730"/>
    <lineage>
        <taxon>Bacteria</taxon>
        <taxon>Bacillati</taxon>
        <taxon>Bacillota</taxon>
        <taxon>Bacilli</taxon>
        <taxon>Bacillales</taxon>
        <taxon>Bacillaceae</taxon>
        <taxon>Neobacillus</taxon>
    </lineage>
</organism>
<feature type="transmembrane region" description="Helical" evidence="6">
    <location>
        <begin position="108"/>
        <end position="129"/>
    </location>
</feature>
<comment type="subcellular location">
    <subcellularLocation>
        <location evidence="1">Cell membrane</location>
        <topology evidence="1">Multi-pass membrane protein</topology>
    </subcellularLocation>
</comment>
<evidence type="ECO:0000313" key="8">
    <source>
        <dbReference type="Proteomes" id="UP000018877"/>
    </source>
</evidence>
<dbReference type="GO" id="GO:0015658">
    <property type="term" value="F:branched-chain amino acid transmembrane transporter activity"/>
    <property type="evidence" value="ECO:0007669"/>
    <property type="project" value="InterPro"/>
</dbReference>
<evidence type="ECO:0000256" key="4">
    <source>
        <dbReference type="ARBA" id="ARBA00022989"/>
    </source>
</evidence>
<dbReference type="Pfam" id="PF02653">
    <property type="entry name" value="BPD_transp_2"/>
    <property type="match status" value="1"/>
</dbReference>
<dbReference type="InterPro" id="IPR001851">
    <property type="entry name" value="ABC_transp_permease"/>
</dbReference>
<dbReference type="CDD" id="cd06581">
    <property type="entry name" value="TM_PBP1_LivM_like"/>
    <property type="match status" value="1"/>
</dbReference>
<feature type="transmembrane region" description="Helical" evidence="6">
    <location>
        <begin position="82"/>
        <end position="101"/>
    </location>
</feature>
<keyword evidence="3 6" id="KW-0812">Transmembrane</keyword>
<dbReference type="PANTHER" id="PTHR30482">
    <property type="entry name" value="HIGH-AFFINITY BRANCHED-CHAIN AMINO ACID TRANSPORT SYSTEM PERMEASE"/>
    <property type="match status" value="1"/>
</dbReference>
<dbReference type="RefSeq" id="WP_024028160.1">
    <property type="nucleotide sequence ID" value="NZ_ALAN01000059.1"/>
</dbReference>
<feature type="transmembrane region" description="Helical" evidence="6">
    <location>
        <begin position="7"/>
        <end position="23"/>
    </location>
</feature>
<gene>
    <name evidence="7" type="ORF">BAVI_09801</name>
</gene>
<feature type="transmembrane region" description="Helical" evidence="6">
    <location>
        <begin position="245"/>
        <end position="268"/>
    </location>
</feature>
<keyword evidence="8" id="KW-1185">Reference proteome</keyword>
<keyword evidence="2" id="KW-1003">Cell membrane</keyword>
<dbReference type="AlphaFoldDB" id="A0AB94IPM6"/>
<evidence type="ECO:0000256" key="5">
    <source>
        <dbReference type="ARBA" id="ARBA00023136"/>
    </source>
</evidence>
<accession>A0AB94IPM6</accession>
<evidence type="ECO:0000256" key="1">
    <source>
        <dbReference type="ARBA" id="ARBA00004651"/>
    </source>
</evidence>
<dbReference type="InterPro" id="IPR043428">
    <property type="entry name" value="LivM-like"/>
</dbReference>
<name>A0AB94IPM6_9BACI</name>
<dbReference type="GO" id="GO:0005886">
    <property type="term" value="C:plasma membrane"/>
    <property type="evidence" value="ECO:0007669"/>
    <property type="project" value="UniProtKB-SubCell"/>
</dbReference>